<dbReference type="STRING" id="1075402.AN216_07790"/>
<sequence>MPGGASSAYAAARGAPAAAGTAGADWARLYYESPARTEKILMEGLPLGNGNLGALVGGDVAGDVLALNEDTLWTGGTNPSGDYGGDENMGNYQALARLTVRLDHDPVQASDYYRQLDVQDALAVTSYTTLGTGYRRRAFASHPDQVLVYSLTADQPGRHSGSVQLADGGQRTGATLQAAAGHLSLRNSLSSQRQYAVHVAVRAEGGSVRVSEGRLRFTSCTALTLVIAAGTDYVPDLDLNYRSGQDPLPAARERATAAAARTVPELLRRHQADYRKLFDRLTLELGSSSEEQLGTPTFQRVKANQRTLDPELFTLYFQFARYLMISASRAGAQPINLQGIWNIVNDPPWSSDYHTDINVQMCYWLADQANLAETSEPLFAMLEAQVPSWRRLTRDTVRRPADGEPVRGWTVRTSHNIDGGMGWEWVGTGNAWYCMHLWDHYLYTLDRDFLRDRAYPLLRETCQYLEDILVDDGRGALVVPDGWSPEQAPGPYWRRTPIGFDFHGMVREDGVSFDQELAWDVCTRFLAAAHVLDSDEEYQDTVRGLRDRLRLPRIGGWGQLQEWYDDKDSRDNTHRHISHLVGFYPGNRISPHTDRELTEAVRTSLTARGVGPTGWSAAWGAACWARLGDSAMAMKHLRNLLAPVESSRDDIDMDGGGGVYTNLFDAHPPFQIDGNIGGASAMLGMLVQSEAERIDLLPALPEEWPTGSLRGVRARGGFALEVEWEDGALRRAVVESTGGTSTTVHYGSASWPVRLRPGDRREIRP</sequence>
<dbReference type="Pfam" id="PF21307">
    <property type="entry name" value="Glyco_hydro_95_C"/>
    <property type="match status" value="1"/>
</dbReference>
<organism evidence="4 5">
    <name type="scientific">Streptomyces oceani</name>
    <dbReference type="NCBI Taxonomy" id="1075402"/>
    <lineage>
        <taxon>Bacteria</taxon>
        <taxon>Bacillati</taxon>
        <taxon>Actinomycetota</taxon>
        <taxon>Actinomycetes</taxon>
        <taxon>Kitasatosporales</taxon>
        <taxon>Streptomycetaceae</taxon>
        <taxon>Streptomyces</taxon>
    </lineage>
</organism>
<evidence type="ECO:0000313" key="5">
    <source>
        <dbReference type="Proteomes" id="UP000176101"/>
    </source>
</evidence>
<evidence type="ECO:0000259" key="2">
    <source>
        <dbReference type="Pfam" id="PF21307"/>
    </source>
</evidence>
<evidence type="ECO:0000259" key="3">
    <source>
        <dbReference type="Pfam" id="PF22124"/>
    </source>
</evidence>
<dbReference type="Pfam" id="PF14498">
    <property type="entry name" value="Glyco_hyd_65N_2"/>
    <property type="match status" value="2"/>
</dbReference>
<dbReference type="GO" id="GO:0005975">
    <property type="term" value="P:carbohydrate metabolic process"/>
    <property type="evidence" value="ECO:0007669"/>
    <property type="project" value="InterPro"/>
</dbReference>
<feature type="domain" description="Alpha fucosidase A-like C-terminal" evidence="2">
    <location>
        <begin position="688"/>
        <end position="748"/>
    </location>
</feature>
<evidence type="ECO:0000259" key="1">
    <source>
        <dbReference type="Pfam" id="PF14498"/>
    </source>
</evidence>
<dbReference type="PATRIC" id="fig|1075402.3.peg.4363"/>
<evidence type="ECO:0008006" key="6">
    <source>
        <dbReference type="Google" id="ProtNLM"/>
    </source>
</evidence>
<gene>
    <name evidence="4" type="ORF">AN216_07790</name>
</gene>
<dbReference type="Proteomes" id="UP000176101">
    <property type="component" value="Unassembled WGS sequence"/>
</dbReference>
<dbReference type="PIRSF" id="PIRSF007663">
    <property type="entry name" value="UCP007663"/>
    <property type="match status" value="1"/>
</dbReference>
<keyword evidence="5" id="KW-1185">Reference proteome</keyword>
<proteinExistence type="predicted"/>
<dbReference type="InterPro" id="IPR049053">
    <property type="entry name" value="AFCA-like_C"/>
</dbReference>
<accession>A0A1E7KK95</accession>
<dbReference type="Gene3D" id="1.50.10.10">
    <property type="match status" value="1"/>
</dbReference>
<dbReference type="SUPFAM" id="SSF48208">
    <property type="entry name" value="Six-hairpin glycosidases"/>
    <property type="match status" value="1"/>
</dbReference>
<dbReference type="PANTHER" id="PTHR31084:SF3">
    <property type="entry name" value="ALPHA-FUCOSIDASE A"/>
    <property type="match status" value="1"/>
</dbReference>
<protein>
    <recommendedName>
        <fullName evidence="6">Glycoside hydrolase family 95 protein</fullName>
    </recommendedName>
</protein>
<comment type="caution">
    <text evidence="4">The sequence shown here is derived from an EMBL/GenBank/DDBJ whole genome shotgun (WGS) entry which is preliminary data.</text>
</comment>
<dbReference type="PANTHER" id="PTHR31084">
    <property type="entry name" value="ALPHA-L-FUCOSIDASE 2"/>
    <property type="match status" value="1"/>
</dbReference>
<feature type="domain" description="Glycosyl hydrolase family 95 N-terminal" evidence="1">
    <location>
        <begin position="88"/>
        <end position="234"/>
    </location>
</feature>
<feature type="domain" description="Glycosyl hydrolase family 95 N-terminal" evidence="1">
    <location>
        <begin position="29"/>
        <end position="84"/>
    </location>
</feature>
<dbReference type="InterPro" id="IPR012341">
    <property type="entry name" value="6hp_glycosidase-like_sf"/>
</dbReference>
<dbReference type="EMBL" id="LJGU01000114">
    <property type="protein sequence ID" value="OEV04355.1"/>
    <property type="molecule type" value="Genomic_DNA"/>
</dbReference>
<dbReference type="InterPro" id="IPR008928">
    <property type="entry name" value="6-hairpin_glycosidase_sf"/>
</dbReference>
<feature type="domain" description="Glycosyl hydrolase family 95 catalytic" evidence="3">
    <location>
        <begin position="265"/>
        <end position="686"/>
    </location>
</feature>
<dbReference type="Pfam" id="PF22124">
    <property type="entry name" value="Glyco_hydro_95_cat"/>
    <property type="match status" value="1"/>
</dbReference>
<dbReference type="GO" id="GO:0004560">
    <property type="term" value="F:alpha-L-fucosidase activity"/>
    <property type="evidence" value="ECO:0007669"/>
    <property type="project" value="InterPro"/>
</dbReference>
<dbReference type="InterPro" id="IPR054363">
    <property type="entry name" value="GH95_cat"/>
</dbReference>
<reference evidence="4 5" key="1">
    <citation type="journal article" date="2016" name="Front. Microbiol.">
        <title>Comparative Genomics Analysis of Streptomyces Species Reveals Their Adaptation to the Marine Environment and Their Diversity at the Genomic Level.</title>
        <authorList>
            <person name="Tian X."/>
            <person name="Zhang Z."/>
            <person name="Yang T."/>
            <person name="Chen M."/>
            <person name="Li J."/>
            <person name="Chen F."/>
            <person name="Yang J."/>
            <person name="Li W."/>
            <person name="Zhang B."/>
            <person name="Zhang Z."/>
            <person name="Wu J."/>
            <person name="Zhang C."/>
            <person name="Long L."/>
            <person name="Xiao J."/>
        </authorList>
    </citation>
    <scope>NUCLEOTIDE SEQUENCE [LARGE SCALE GENOMIC DNA]</scope>
    <source>
        <strain evidence="4 5">SCSIO 02100</strain>
    </source>
</reference>
<dbReference type="InterPro" id="IPR027414">
    <property type="entry name" value="GH95_N_dom"/>
</dbReference>
<dbReference type="InterPro" id="IPR016518">
    <property type="entry name" value="Alpha-L-fucosidase"/>
</dbReference>
<evidence type="ECO:0000313" key="4">
    <source>
        <dbReference type="EMBL" id="OEV04355.1"/>
    </source>
</evidence>
<dbReference type="AlphaFoldDB" id="A0A1E7KK95"/>
<name>A0A1E7KK95_9ACTN</name>